<gene>
    <name evidence="2" type="ORF">K0M31_001955</name>
</gene>
<dbReference type="Proteomes" id="UP001177670">
    <property type="component" value="Unassembled WGS sequence"/>
</dbReference>
<comment type="caution">
    <text evidence="2">The sequence shown here is derived from an EMBL/GenBank/DDBJ whole genome shotgun (WGS) entry which is preliminary data.</text>
</comment>
<feature type="region of interest" description="Disordered" evidence="1">
    <location>
        <begin position="159"/>
        <end position="198"/>
    </location>
</feature>
<dbReference type="Pfam" id="PF03564">
    <property type="entry name" value="DUF1759"/>
    <property type="match status" value="1"/>
</dbReference>
<dbReference type="EMBL" id="JAHYIQ010000001">
    <property type="protein sequence ID" value="KAK1137445.1"/>
    <property type="molecule type" value="Genomic_DNA"/>
</dbReference>
<sequence length="258" mass="28990">MTRGETKPIASLRLRLNQNLALLQRYEAIHDRTIAAVASSADVEAHERSRDKFEDMYYHLLGAIQVRIESLQTSATSSSARYLQFTSTSPATSVTPLPQFHGYRGEWGHFRDSFESLSNLDRFHYLISAVKGVSTHTLKRFPVSGSSFEGACELLRGRYEDDDDNDEDNKLNNRHHRQQQQQRGAVHRTDEVSPAKRNLLSPTLGGGVDLIGVKFDLLTDLPANPSNGELLINNDAHKKCRRKGRGSPDRGRDCEGRC</sequence>
<proteinExistence type="predicted"/>
<keyword evidence="3" id="KW-1185">Reference proteome</keyword>
<evidence type="ECO:0000256" key="1">
    <source>
        <dbReference type="SAM" id="MobiDB-lite"/>
    </source>
</evidence>
<feature type="compositionally biased region" description="Basic and acidic residues" evidence="1">
    <location>
        <begin position="246"/>
        <end position="258"/>
    </location>
</feature>
<name>A0AA40GGM2_9HYME</name>
<dbReference type="AlphaFoldDB" id="A0AA40GGM2"/>
<organism evidence="2 3">
    <name type="scientific">Melipona bicolor</name>
    <dbReference type="NCBI Taxonomy" id="60889"/>
    <lineage>
        <taxon>Eukaryota</taxon>
        <taxon>Metazoa</taxon>
        <taxon>Ecdysozoa</taxon>
        <taxon>Arthropoda</taxon>
        <taxon>Hexapoda</taxon>
        <taxon>Insecta</taxon>
        <taxon>Pterygota</taxon>
        <taxon>Neoptera</taxon>
        <taxon>Endopterygota</taxon>
        <taxon>Hymenoptera</taxon>
        <taxon>Apocrita</taxon>
        <taxon>Aculeata</taxon>
        <taxon>Apoidea</taxon>
        <taxon>Anthophila</taxon>
        <taxon>Apidae</taxon>
        <taxon>Melipona</taxon>
    </lineage>
</organism>
<feature type="region of interest" description="Disordered" evidence="1">
    <location>
        <begin position="239"/>
        <end position="258"/>
    </location>
</feature>
<protein>
    <submittedName>
        <fullName evidence="2">Uncharacterized protein</fullName>
    </submittedName>
</protein>
<evidence type="ECO:0000313" key="3">
    <source>
        <dbReference type="Proteomes" id="UP001177670"/>
    </source>
</evidence>
<reference evidence="2" key="1">
    <citation type="submission" date="2021-10" db="EMBL/GenBank/DDBJ databases">
        <title>Melipona bicolor Genome sequencing and assembly.</title>
        <authorList>
            <person name="Araujo N.S."/>
            <person name="Arias M.C."/>
        </authorList>
    </citation>
    <scope>NUCLEOTIDE SEQUENCE</scope>
    <source>
        <strain evidence="2">USP_2M_L1-L4_2017</strain>
        <tissue evidence="2">Whole body</tissue>
    </source>
</reference>
<dbReference type="InterPro" id="IPR005312">
    <property type="entry name" value="DUF1759"/>
</dbReference>
<evidence type="ECO:0000313" key="2">
    <source>
        <dbReference type="EMBL" id="KAK1137445.1"/>
    </source>
</evidence>
<accession>A0AA40GGM2</accession>